<dbReference type="SUPFAM" id="SSF46785">
    <property type="entry name" value="Winged helix' DNA-binding domain"/>
    <property type="match status" value="1"/>
</dbReference>
<accession>A0ABV3T609</accession>
<dbReference type="CDD" id="cd01948">
    <property type="entry name" value="EAL"/>
    <property type="match status" value="1"/>
</dbReference>
<dbReference type="SUPFAM" id="SSF141868">
    <property type="entry name" value="EAL domain-like"/>
    <property type="match status" value="1"/>
</dbReference>
<dbReference type="PROSITE" id="PS50883">
    <property type="entry name" value="EAL"/>
    <property type="match status" value="1"/>
</dbReference>
<feature type="domain" description="EAL" evidence="1">
    <location>
        <begin position="132"/>
        <end position="383"/>
    </location>
</feature>
<dbReference type="SMART" id="SM00052">
    <property type="entry name" value="EAL"/>
    <property type="match status" value="1"/>
</dbReference>
<dbReference type="InterPro" id="IPR050706">
    <property type="entry name" value="Cyclic-di-GMP_PDE-like"/>
</dbReference>
<dbReference type="Gene3D" id="3.20.20.450">
    <property type="entry name" value="EAL domain"/>
    <property type="match status" value="1"/>
</dbReference>
<gene>
    <name evidence="2" type="ORF">V6X30_04390</name>
</gene>
<protein>
    <submittedName>
        <fullName evidence="2">EAL domain-containing protein</fullName>
    </submittedName>
</protein>
<dbReference type="Pfam" id="PF00563">
    <property type="entry name" value="EAL"/>
    <property type="match status" value="1"/>
</dbReference>
<dbReference type="InterPro" id="IPR035919">
    <property type="entry name" value="EAL_sf"/>
</dbReference>
<dbReference type="Proteomes" id="UP001556637">
    <property type="component" value="Unassembled WGS sequence"/>
</dbReference>
<dbReference type="InterPro" id="IPR036390">
    <property type="entry name" value="WH_DNA-bd_sf"/>
</dbReference>
<organism evidence="2 3">
    <name type="scientific">Spiribacter insolitus</name>
    <dbReference type="NCBI Taxonomy" id="3122417"/>
    <lineage>
        <taxon>Bacteria</taxon>
        <taxon>Pseudomonadati</taxon>
        <taxon>Pseudomonadota</taxon>
        <taxon>Gammaproteobacteria</taxon>
        <taxon>Chromatiales</taxon>
        <taxon>Ectothiorhodospiraceae</taxon>
        <taxon>Spiribacter</taxon>
    </lineage>
</organism>
<evidence type="ECO:0000259" key="1">
    <source>
        <dbReference type="PROSITE" id="PS50883"/>
    </source>
</evidence>
<proteinExistence type="predicted"/>
<keyword evidence="3" id="KW-1185">Reference proteome</keyword>
<reference evidence="2 3" key="1">
    <citation type="submission" date="2024-02" db="EMBL/GenBank/DDBJ databases">
        <title>New especies of Spiribacter isolated from saline water.</title>
        <authorList>
            <person name="Leon M.J."/>
            <person name="De La Haba R."/>
            <person name="Sanchez-Porro C."/>
            <person name="Ventosa A."/>
        </authorList>
    </citation>
    <scope>NUCLEOTIDE SEQUENCE [LARGE SCALE GENOMIC DNA]</scope>
    <source>
        <strain evidence="3">ag22IC4-189</strain>
    </source>
</reference>
<dbReference type="PANTHER" id="PTHR33121">
    <property type="entry name" value="CYCLIC DI-GMP PHOSPHODIESTERASE PDEF"/>
    <property type="match status" value="1"/>
</dbReference>
<sequence>MDNRDSGEKASQDTHRALDAALLAQAIRYHIGDTLPAATSNIPLDICIEVAVGHERGKSLTMKQLIYELPYSEAGIHYHLHWLCDEGWLRIQQGQEDRRVRNVLPDERLIEALDRFQTDVLALMADADDTGPPVTVGSMREAIDRGLFFLVYQPVFSPASGDLIGAEALLRWRSDDGHIIAPEAFVPLAQKFGMIGGVTRMVLERVCLDVSRLQSLDERFGLSMNLTASDLRSDWLLNAVEEAARDGRLVPGLVTFELTEAEAMELTDEDIDACARLQAYGIGFAMDDWRIGEPHPTTHHQPFSRLKLDVSWVENLVADSDKRALVERSVREAHAAEMEVFAEGVEDPCTLEVLREAGCEAVQGYLFGRPLPLDDFIRFHGPK</sequence>
<dbReference type="RefSeq" id="WP_367983430.1">
    <property type="nucleotide sequence ID" value="NZ_JBAKFF010000001.1"/>
</dbReference>
<dbReference type="EMBL" id="JBAKFF010000001">
    <property type="protein sequence ID" value="MEX0430642.1"/>
    <property type="molecule type" value="Genomic_DNA"/>
</dbReference>
<name>A0ABV3T609_9GAMM</name>
<evidence type="ECO:0000313" key="2">
    <source>
        <dbReference type="EMBL" id="MEX0430642.1"/>
    </source>
</evidence>
<dbReference type="PANTHER" id="PTHR33121:SF79">
    <property type="entry name" value="CYCLIC DI-GMP PHOSPHODIESTERASE PDED-RELATED"/>
    <property type="match status" value="1"/>
</dbReference>
<dbReference type="InterPro" id="IPR001633">
    <property type="entry name" value="EAL_dom"/>
</dbReference>
<comment type="caution">
    <text evidence="2">The sequence shown here is derived from an EMBL/GenBank/DDBJ whole genome shotgun (WGS) entry which is preliminary data.</text>
</comment>
<evidence type="ECO:0000313" key="3">
    <source>
        <dbReference type="Proteomes" id="UP001556637"/>
    </source>
</evidence>